<accession>A0ABQ9E8V9</accession>
<evidence type="ECO:0000256" key="4">
    <source>
        <dbReference type="ARBA" id="ARBA00023136"/>
    </source>
</evidence>
<dbReference type="Pfam" id="PF01094">
    <property type="entry name" value="ANF_receptor"/>
    <property type="match status" value="1"/>
</dbReference>
<dbReference type="PANTHER" id="PTHR44755:SF8">
    <property type="entry name" value="RECEPTOR LIGAND BINDING REGION DOMAIN-CONTAINING PROTEIN"/>
    <property type="match status" value="1"/>
</dbReference>
<dbReference type="PANTHER" id="PTHR44755">
    <property type="entry name" value="NATRIURETIC PEPTIDE RECEPTOR 3-RELATED"/>
    <property type="match status" value="1"/>
</dbReference>
<dbReference type="InterPro" id="IPR001828">
    <property type="entry name" value="ANF_lig-bd_rcpt"/>
</dbReference>
<dbReference type="EMBL" id="JARBDR010000918">
    <property type="protein sequence ID" value="KAJ8301625.1"/>
    <property type="molecule type" value="Genomic_DNA"/>
</dbReference>
<feature type="chain" id="PRO_5047441408" description="Receptor ligand binding region domain-containing protein" evidence="5">
    <location>
        <begin position="22"/>
        <end position="291"/>
    </location>
</feature>
<feature type="signal peptide" evidence="5">
    <location>
        <begin position="1"/>
        <end position="21"/>
    </location>
</feature>
<evidence type="ECO:0000256" key="5">
    <source>
        <dbReference type="SAM" id="SignalP"/>
    </source>
</evidence>
<evidence type="ECO:0000259" key="6">
    <source>
        <dbReference type="Pfam" id="PF01094"/>
    </source>
</evidence>
<keyword evidence="2" id="KW-0812">Transmembrane</keyword>
<evidence type="ECO:0000313" key="7">
    <source>
        <dbReference type="EMBL" id="KAJ8301625.1"/>
    </source>
</evidence>
<comment type="subcellular location">
    <subcellularLocation>
        <location evidence="1">Membrane</location>
    </subcellularLocation>
</comment>
<dbReference type="InterPro" id="IPR052612">
    <property type="entry name" value="ANP_Clearance_Receptor"/>
</dbReference>
<dbReference type="CDD" id="cd06352">
    <property type="entry name" value="PBP1_NPR_GC-like"/>
    <property type="match status" value="1"/>
</dbReference>
<name>A0ABQ9E8V9_TEGGR</name>
<dbReference type="Proteomes" id="UP001217089">
    <property type="component" value="Unassembled WGS sequence"/>
</dbReference>
<feature type="domain" description="Receptor ligand binding region" evidence="6">
    <location>
        <begin position="81"/>
        <end position="260"/>
    </location>
</feature>
<sequence length="291" mass="33622">MRIKMIFSFIVFCFLLNSCNSLFTVKVGILLMTEDSFPVDVKRIMPALTIATEVAEQVYNVKLDTILSNYSVFCTKARYNALGNLADLVYLQNVKAFIGPACSYAVESAGRLAEYLKVPLVSGLGDLIRREPPDDMFKTTTLLSYNIEKLSISLKAILLYYNWKHTAIIYDIDEVFFVRAGSNLVKDFRHDNTMARPYDLPFQRTKVQDTIFILLVQAWQFREMMWQAYNLGMAGGDYVFITIELFPSDWWGSKINTQPRLFHCSYVLKKNRFQQVNITKNLLFENVTLEH</sequence>
<reference evidence="7 8" key="1">
    <citation type="submission" date="2022-12" db="EMBL/GenBank/DDBJ databases">
        <title>Chromosome-level genome of Tegillarca granosa.</title>
        <authorList>
            <person name="Kim J."/>
        </authorList>
    </citation>
    <scope>NUCLEOTIDE SEQUENCE [LARGE SCALE GENOMIC DNA]</scope>
    <source>
        <strain evidence="7">Teg-2019</strain>
        <tissue evidence="7">Adductor muscle</tissue>
    </source>
</reference>
<protein>
    <recommendedName>
        <fullName evidence="6">Receptor ligand binding region domain-containing protein</fullName>
    </recommendedName>
</protein>
<organism evidence="7 8">
    <name type="scientific">Tegillarca granosa</name>
    <name type="common">Malaysian cockle</name>
    <name type="synonym">Anadara granosa</name>
    <dbReference type="NCBI Taxonomy" id="220873"/>
    <lineage>
        <taxon>Eukaryota</taxon>
        <taxon>Metazoa</taxon>
        <taxon>Spiralia</taxon>
        <taxon>Lophotrochozoa</taxon>
        <taxon>Mollusca</taxon>
        <taxon>Bivalvia</taxon>
        <taxon>Autobranchia</taxon>
        <taxon>Pteriomorphia</taxon>
        <taxon>Arcoida</taxon>
        <taxon>Arcoidea</taxon>
        <taxon>Arcidae</taxon>
        <taxon>Tegillarca</taxon>
    </lineage>
</organism>
<gene>
    <name evidence="7" type="ORF">KUTeg_020612</name>
</gene>
<evidence type="ECO:0000313" key="8">
    <source>
        <dbReference type="Proteomes" id="UP001217089"/>
    </source>
</evidence>
<keyword evidence="3" id="KW-1133">Transmembrane helix</keyword>
<dbReference type="Gene3D" id="3.40.50.2300">
    <property type="match status" value="2"/>
</dbReference>
<keyword evidence="5" id="KW-0732">Signal</keyword>
<evidence type="ECO:0000256" key="2">
    <source>
        <dbReference type="ARBA" id="ARBA00022692"/>
    </source>
</evidence>
<keyword evidence="8" id="KW-1185">Reference proteome</keyword>
<evidence type="ECO:0000256" key="3">
    <source>
        <dbReference type="ARBA" id="ARBA00022989"/>
    </source>
</evidence>
<proteinExistence type="predicted"/>
<comment type="caution">
    <text evidence="7">The sequence shown here is derived from an EMBL/GenBank/DDBJ whole genome shotgun (WGS) entry which is preliminary data.</text>
</comment>
<evidence type="ECO:0000256" key="1">
    <source>
        <dbReference type="ARBA" id="ARBA00004370"/>
    </source>
</evidence>
<dbReference type="SUPFAM" id="SSF53822">
    <property type="entry name" value="Periplasmic binding protein-like I"/>
    <property type="match status" value="1"/>
</dbReference>
<dbReference type="InterPro" id="IPR028082">
    <property type="entry name" value="Peripla_BP_I"/>
</dbReference>
<keyword evidence="4" id="KW-0472">Membrane</keyword>